<dbReference type="GO" id="GO:0005829">
    <property type="term" value="C:cytosol"/>
    <property type="evidence" value="ECO:0007669"/>
    <property type="project" value="TreeGrafter"/>
</dbReference>
<dbReference type="InterPro" id="IPR015422">
    <property type="entry name" value="PyrdxlP-dep_Trfase_small"/>
</dbReference>
<name>A0A7K0C8A0_9ACTN</name>
<evidence type="ECO:0000256" key="3">
    <source>
        <dbReference type="RuleBase" id="RU003560"/>
    </source>
</evidence>
<keyword evidence="4" id="KW-0670">Pyruvate</keyword>
<protein>
    <submittedName>
        <fullName evidence="4">Taurine--pyruvate aminotransferase</fullName>
        <ecNumber evidence="4">2.6.1.77</ecNumber>
    </submittedName>
</protein>
<evidence type="ECO:0000256" key="2">
    <source>
        <dbReference type="ARBA" id="ARBA00022898"/>
    </source>
</evidence>
<dbReference type="EMBL" id="WEGH01000007">
    <property type="protein sequence ID" value="MQY09711.1"/>
    <property type="molecule type" value="Genomic_DNA"/>
</dbReference>
<reference evidence="4 5" key="1">
    <citation type="submission" date="2019-10" db="EMBL/GenBank/DDBJ databases">
        <title>Actinomadura rubteroloni sp. nov. and Actinomadura macrotermitis sp. nov., isolated from the gut of fungus growing-termite Macrotermes natalensis.</title>
        <authorList>
            <person name="Benndorf R."/>
            <person name="Martin K."/>
            <person name="Kuefner M."/>
            <person name="De Beer W."/>
            <person name="Kaster A.-K."/>
            <person name="Vollmers J."/>
            <person name="Poulsen M."/>
            <person name="Beemelmanns C."/>
        </authorList>
    </citation>
    <scope>NUCLEOTIDE SEQUENCE [LARGE SCALE GENOMIC DNA]</scope>
    <source>
        <strain evidence="4 5">RB68</strain>
    </source>
</reference>
<dbReference type="RefSeq" id="WP_153541926.1">
    <property type="nucleotide sequence ID" value="NZ_WEGH01000007.1"/>
</dbReference>
<dbReference type="AlphaFoldDB" id="A0A7K0C8A0"/>
<dbReference type="Proteomes" id="UP000487268">
    <property type="component" value="Unassembled WGS sequence"/>
</dbReference>
<dbReference type="InterPro" id="IPR005814">
    <property type="entry name" value="Aminotrans_3"/>
</dbReference>
<sequence length="453" mass="48018">MTAGAELGKQVHEDDRAHVFHSWSAQSLIDPLPVAGAEGSYFWDFEGNRYLDFSAQLANVNIGHQHPRVVAAIRRQAGLLCTISPHVANDVRGRAARLIAERAPAGLDRVMFTNSGAEAVENAVRMARLHTGRPKVLAPYRSYHGSTGTAIGLTGDQRRIPNDAAGHADPLVRHFFGPYLYRSAFHATTEPEECERALTHLRDLIELEGPATIAAIVMETVIGGSGLLVPPDGYLAGVRELCDRYGLLLVLDEVMCGFGRTGAWFAFDHWGVVPDLVTFAKGVNSGYVPLGGVIVSQPVYDTFAERAYPGGHTYSGHPLACAAAEAAIEAMAEEDVIGNAGRLGGEVLGPGLRALAGSHPSVGDVRGIGAFWAVELVKDRATREPLVPYGAAGAANRPMLELLAACRSQGLWVLAGGNRVHVTPPCTLTAAEAADGIAVLDRVLDLADQHGAG</sequence>
<keyword evidence="2 3" id="KW-0663">Pyridoxal phosphate</keyword>
<dbReference type="PANTHER" id="PTHR43094">
    <property type="entry name" value="AMINOTRANSFERASE"/>
    <property type="match status" value="1"/>
</dbReference>
<dbReference type="CDD" id="cd00610">
    <property type="entry name" value="OAT_like"/>
    <property type="match status" value="1"/>
</dbReference>
<keyword evidence="5" id="KW-1185">Reference proteome</keyword>
<dbReference type="GO" id="GO:0031299">
    <property type="term" value="F:taurine-pyruvate aminotransferase activity"/>
    <property type="evidence" value="ECO:0007669"/>
    <property type="project" value="UniProtKB-EC"/>
</dbReference>
<dbReference type="OrthoDB" id="4510254at2"/>
<dbReference type="Gene3D" id="3.90.1150.10">
    <property type="entry name" value="Aspartate Aminotransferase, domain 1"/>
    <property type="match status" value="1"/>
</dbReference>
<evidence type="ECO:0000256" key="1">
    <source>
        <dbReference type="ARBA" id="ARBA00008954"/>
    </source>
</evidence>
<keyword evidence="4" id="KW-0032">Aminotransferase</keyword>
<gene>
    <name evidence="4" type="primary">tpa</name>
    <name evidence="4" type="ORF">ACRB68_78400</name>
</gene>
<comment type="caution">
    <text evidence="4">The sequence shown here is derived from an EMBL/GenBank/DDBJ whole genome shotgun (WGS) entry which is preliminary data.</text>
</comment>
<proteinExistence type="inferred from homology"/>
<dbReference type="InterPro" id="IPR049704">
    <property type="entry name" value="Aminotrans_3_PPA_site"/>
</dbReference>
<dbReference type="EC" id="2.6.1.77" evidence="4"/>
<dbReference type="InterPro" id="IPR015424">
    <property type="entry name" value="PyrdxlP-dep_Trfase"/>
</dbReference>
<evidence type="ECO:0000313" key="5">
    <source>
        <dbReference type="Proteomes" id="UP000487268"/>
    </source>
</evidence>
<dbReference type="SUPFAM" id="SSF53383">
    <property type="entry name" value="PLP-dependent transferases"/>
    <property type="match status" value="1"/>
</dbReference>
<accession>A0A7K0C8A0</accession>
<dbReference type="PANTHER" id="PTHR43094:SF1">
    <property type="entry name" value="AMINOTRANSFERASE CLASS-III"/>
    <property type="match status" value="1"/>
</dbReference>
<evidence type="ECO:0000313" key="4">
    <source>
        <dbReference type="EMBL" id="MQY09711.1"/>
    </source>
</evidence>
<dbReference type="Gene3D" id="3.40.640.10">
    <property type="entry name" value="Type I PLP-dependent aspartate aminotransferase-like (Major domain)"/>
    <property type="match status" value="1"/>
</dbReference>
<dbReference type="GO" id="GO:0030170">
    <property type="term" value="F:pyridoxal phosphate binding"/>
    <property type="evidence" value="ECO:0007669"/>
    <property type="project" value="InterPro"/>
</dbReference>
<keyword evidence="4" id="KW-0808">Transferase</keyword>
<dbReference type="InterPro" id="IPR015421">
    <property type="entry name" value="PyrdxlP-dep_Trfase_major"/>
</dbReference>
<dbReference type="PROSITE" id="PS00600">
    <property type="entry name" value="AA_TRANSFER_CLASS_3"/>
    <property type="match status" value="1"/>
</dbReference>
<comment type="similarity">
    <text evidence="1 3">Belongs to the class-III pyridoxal-phosphate-dependent aminotransferase family.</text>
</comment>
<dbReference type="Pfam" id="PF00202">
    <property type="entry name" value="Aminotran_3"/>
    <property type="match status" value="1"/>
</dbReference>
<dbReference type="NCBIfam" id="NF004718">
    <property type="entry name" value="PRK06062.1"/>
    <property type="match status" value="1"/>
</dbReference>
<organism evidence="4 5">
    <name type="scientific">Actinomadura macrotermitis</name>
    <dbReference type="NCBI Taxonomy" id="2585200"/>
    <lineage>
        <taxon>Bacteria</taxon>
        <taxon>Bacillati</taxon>
        <taxon>Actinomycetota</taxon>
        <taxon>Actinomycetes</taxon>
        <taxon>Streptosporangiales</taxon>
        <taxon>Thermomonosporaceae</taxon>
        <taxon>Actinomadura</taxon>
    </lineage>
</organism>